<evidence type="ECO:0000256" key="5">
    <source>
        <dbReference type="ARBA" id="ARBA00022692"/>
    </source>
</evidence>
<evidence type="ECO:0000256" key="7">
    <source>
        <dbReference type="ARBA" id="ARBA00023136"/>
    </source>
</evidence>
<name>A0AAW1CYA7_9HEMI</name>
<keyword evidence="2" id="KW-0813">Transport</keyword>
<feature type="transmembrane region" description="Helical" evidence="8">
    <location>
        <begin position="254"/>
        <end position="276"/>
    </location>
</feature>
<evidence type="ECO:0000256" key="1">
    <source>
        <dbReference type="ARBA" id="ARBA00004651"/>
    </source>
</evidence>
<sequence>MEVEGKEQSFDDGQGSRMRLYLAVISVNLLFLCAGTVGAWISPTIANLQASLSNDQIALVGSLFSFGAAFGPIIAAFSLDSIGRKGTLYILGACYLISWIILASSINVYVLYIGRIIGGIGVGGTFSCGTLFVAEIADSRSRGPAGSMIMLSSAIGILMEYSIGPWTSYLTLVIVSAVPAILFFFTFIFIPESPYYLLIKNRKSEAAESLRWFRGNIPSSSVQKELNEIEDGIKQTQTNKVGIKSLLRRGPAQALIISLYLLILQQGSGNAAVISYAQYIFELSNVTISSSICAIIGGITIFSASIFTPFIVRKFSMKRTLLSSTAFVAISLGVLAVYFHLQSRGYDVSNLSYIPILAYMSYNIFFCWGCGPLPWAMVAELLPTEVKGISTCICGIISSLTAFAIIEITGILLPTVGVAIVLTGFCIFLTIITIGGVYLIPETNGMSLPEIHQYLATGKRPQKSLEPEKS</sequence>
<dbReference type="InterPro" id="IPR020846">
    <property type="entry name" value="MFS_dom"/>
</dbReference>
<feature type="transmembrane region" description="Helical" evidence="8">
    <location>
        <begin position="57"/>
        <end position="79"/>
    </location>
</feature>
<feature type="transmembrane region" description="Helical" evidence="8">
    <location>
        <begin position="419"/>
        <end position="440"/>
    </location>
</feature>
<keyword evidence="7 8" id="KW-0472">Membrane</keyword>
<gene>
    <name evidence="10" type="ORF">O3M35_012281</name>
</gene>
<protein>
    <recommendedName>
        <fullName evidence="9">Major facilitator superfamily (MFS) profile domain-containing protein</fullName>
    </recommendedName>
</protein>
<feature type="transmembrane region" description="Helical" evidence="8">
    <location>
        <begin position="112"/>
        <end position="133"/>
    </location>
</feature>
<keyword evidence="4" id="KW-0762">Sugar transport</keyword>
<accession>A0AAW1CYA7</accession>
<feature type="transmembrane region" description="Helical" evidence="8">
    <location>
        <begin position="145"/>
        <end position="163"/>
    </location>
</feature>
<dbReference type="PROSITE" id="PS50850">
    <property type="entry name" value="MFS"/>
    <property type="match status" value="1"/>
</dbReference>
<organism evidence="10 11">
    <name type="scientific">Rhynocoris fuscipes</name>
    <dbReference type="NCBI Taxonomy" id="488301"/>
    <lineage>
        <taxon>Eukaryota</taxon>
        <taxon>Metazoa</taxon>
        <taxon>Ecdysozoa</taxon>
        <taxon>Arthropoda</taxon>
        <taxon>Hexapoda</taxon>
        <taxon>Insecta</taxon>
        <taxon>Pterygota</taxon>
        <taxon>Neoptera</taxon>
        <taxon>Paraneoptera</taxon>
        <taxon>Hemiptera</taxon>
        <taxon>Heteroptera</taxon>
        <taxon>Panheteroptera</taxon>
        <taxon>Cimicomorpha</taxon>
        <taxon>Reduviidae</taxon>
        <taxon>Harpactorinae</taxon>
        <taxon>Harpactorini</taxon>
        <taxon>Rhynocoris</taxon>
    </lineage>
</organism>
<evidence type="ECO:0000259" key="9">
    <source>
        <dbReference type="PROSITE" id="PS50850"/>
    </source>
</evidence>
<dbReference type="InterPro" id="IPR036259">
    <property type="entry name" value="MFS_trans_sf"/>
</dbReference>
<evidence type="ECO:0000256" key="6">
    <source>
        <dbReference type="ARBA" id="ARBA00022989"/>
    </source>
</evidence>
<dbReference type="EMBL" id="JAPXFL010000009">
    <property type="protein sequence ID" value="KAK9501582.1"/>
    <property type="molecule type" value="Genomic_DNA"/>
</dbReference>
<evidence type="ECO:0000313" key="11">
    <source>
        <dbReference type="Proteomes" id="UP001461498"/>
    </source>
</evidence>
<feature type="transmembrane region" description="Helical" evidence="8">
    <location>
        <begin position="288"/>
        <end position="312"/>
    </location>
</feature>
<evidence type="ECO:0000256" key="2">
    <source>
        <dbReference type="ARBA" id="ARBA00022448"/>
    </source>
</evidence>
<dbReference type="GO" id="GO:0005886">
    <property type="term" value="C:plasma membrane"/>
    <property type="evidence" value="ECO:0007669"/>
    <property type="project" value="UniProtKB-SubCell"/>
</dbReference>
<feature type="transmembrane region" description="Helical" evidence="8">
    <location>
        <begin position="321"/>
        <end position="341"/>
    </location>
</feature>
<feature type="transmembrane region" description="Helical" evidence="8">
    <location>
        <begin position="169"/>
        <end position="190"/>
    </location>
</feature>
<keyword evidence="5 8" id="KW-0812">Transmembrane</keyword>
<reference evidence="10 11" key="1">
    <citation type="submission" date="2022-12" db="EMBL/GenBank/DDBJ databases">
        <title>Chromosome-level genome assembly of true bugs.</title>
        <authorList>
            <person name="Ma L."/>
            <person name="Li H."/>
        </authorList>
    </citation>
    <scope>NUCLEOTIDE SEQUENCE [LARGE SCALE GENOMIC DNA]</scope>
    <source>
        <strain evidence="10">Lab_2022b</strain>
    </source>
</reference>
<dbReference type="PROSITE" id="PS00217">
    <property type="entry name" value="SUGAR_TRANSPORT_2"/>
    <property type="match status" value="1"/>
</dbReference>
<dbReference type="PRINTS" id="PR00171">
    <property type="entry name" value="SUGRTRNSPORT"/>
</dbReference>
<dbReference type="GO" id="GO:0022857">
    <property type="term" value="F:transmembrane transporter activity"/>
    <property type="evidence" value="ECO:0007669"/>
    <property type="project" value="InterPro"/>
</dbReference>
<dbReference type="AlphaFoldDB" id="A0AAW1CYA7"/>
<evidence type="ECO:0000256" key="3">
    <source>
        <dbReference type="ARBA" id="ARBA00022475"/>
    </source>
</evidence>
<keyword evidence="6 8" id="KW-1133">Transmembrane helix</keyword>
<feature type="domain" description="Major facilitator superfamily (MFS) profile" evidence="9">
    <location>
        <begin position="19"/>
        <end position="444"/>
    </location>
</feature>
<dbReference type="InterPro" id="IPR050549">
    <property type="entry name" value="MFS_Trehalose_Transporter"/>
</dbReference>
<feature type="transmembrane region" description="Helical" evidence="8">
    <location>
        <begin position="353"/>
        <end position="376"/>
    </location>
</feature>
<keyword evidence="11" id="KW-1185">Reference proteome</keyword>
<dbReference type="SUPFAM" id="SSF103473">
    <property type="entry name" value="MFS general substrate transporter"/>
    <property type="match status" value="1"/>
</dbReference>
<dbReference type="InterPro" id="IPR005828">
    <property type="entry name" value="MFS_sugar_transport-like"/>
</dbReference>
<evidence type="ECO:0000313" key="10">
    <source>
        <dbReference type="EMBL" id="KAK9501582.1"/>
    </source>
</evidence>
<dbReference type="PANTHER" id="PTHR48021">
    <property type="match status" value="1"/>
</dbReference>
<dbReference type="Gene3D" id="1.20.1250.20">
    <property type="entry name" value="MFS general substrate transporter like domains"/>
    <property type="match status" value="1"/>
</dbReference>
<feature type="transmembrane region" description="Helical" evidence="8">
    <location>
        <begin position="20"/>
        <end position="41"/>
    </location>
</feature>
<keyword evidence="3" id="KW-1003">Cell membrane</keyword>
<dbReference type="Pfam" id="PF00083">
    <property type="entry name" value="Sugar_tr"/>
    <property type="match status" value="1"/>
</dbReference>
<comment type="caution">
    <text evidence="10">The sequence shown here is derived from an EMBL/GenBank/DDBJ whole genome shotgun (WGS) entry which is preliminary data.</text>
</comment>
<dbReference type="PROSITE" id="PS00216">
    <property type="entry name" value="SUGAR_TRANSPORT_1"/>
    <property type="match status" value="1"/>
</dbReference>
<dbReference type="FunFam" id="1.20.1250.20:FF:000218">
    <property type="entry name" value="facilitated trehalose transporter Tret1"/>
    <property type="match status" value="1"/>
</dbReference>
<feature type="transmembrane region" description="Helical" evidence="8">
    <location>
        <begin position="388"/>
        <end position="413"/>
    </location>
</feature>
<dbReference type="Proteomes" id="UP001461498">
    <property type="component" value="Unassembled WGS sequence"/>
</dbReference>
<proteinExistence type="predicted"/>
<dbReference type="PANTHER" id="PTHR48021:SF1">
    <property type="entry name" value="GH07001P-RELATED"/>
    <property type="match status" value="1"/>
</dbReference>
<dbReference type="InterPro" id="IPR005829">
    <property type="entry name" value="Sugar_transporter_CS"/>
</dbReference>
<feature type="transmembrane region" description="Helical" evidence="8">
    <location>
        <begin position="86"/>
        <end position="106"/>
    </location>
</feature>
<comment type="subcellular location">
    <subcellularLocation>
        <location evidence="1">Cell membrane</location>
        <topology evidence="1">Multi-pass membrane protein</topology>
    </subcellularLocation>
</comment>
<dbReference type="InterPro" id="IPR003663">
    <property type="entry name" value="Sugar/inositol_transpt"/>
</dbReference>
<evidence type="ECO:0000256" key="4">
    <source>
        <dbReference type="ARBA" id="ARBA00022597"/>
    </source>
</evidence>
<evidence type="ECO:0000256" key="8">
    <source>
        <dbReference type="SAM" id="Phobius"/>
    </source>
</evidence>